<keyword evidence="1" id="KW-0479">Metal-binding</keyword>
<dbReference type="EMBL" id="JACGWJ010000003">
    <property type="protein sequence ID" value="KAL0430893.1"/>
    <property type="molecule type" value="Genomic_DNA"/>
</dbReference>
<dbReference type="SMART" id="SM00343">
    <property type="entry name" value="ZnF_C2HC"/>
    <property type="match status" value="1"/>
</dbReference>
<name>A0AAW2VNT5_SESRA</name>
<organism evidence="4">
    <name type="scientific">Sesamum radiatum</name>
    <name type="common">Black benniseed</name>
    <dbReference type="NCBI Taxonomy" id="300843"/>
    <lineage>
        <taxon>Eukaryota</taxon>
        <taxon>Viridiplantae</taxon>
        <taxon>Streptophyta</taxon>
        <taxon>Embryophyta</taxon>
        <taxon>Tracheophyta</taxon>
        <taxon>Spermatophyta</taxon>
        <taxon>Magnoliopsida</taxon>
        <taxon>eudicotyledons</taxon>
        <taxon>Gunneridae</taxon>
        <taxon>Pentapetalae</taxon>
        <taxon>asterids</taxon>
        <taxon>lamiids</taxon>
        <taxon>Lamiales</taxon>
        <taxon>Pedaliaceae</taxon>
        <taxon>Sesamum</taxon>
    </lineage>
</organism>
<feature type="region of interest" description="Disordered" evidence="2">
    <location>
        <begin position="61"/>
        <end position="88"/>
    </location>
</feature>
<comment type="caution">
    <text evidence="4">The sequence shown here is derived from an EMBL/GenBank/DDBJ whole genome shotgun (WGS) entry which is preliminary data.</text>
</comment>
<dbReference type="PROSITE" id="PS50158">
    <property type="entry name" value="ZF_CCHC"/>
    <property type="match status" value="1"/>
</dbReference>
<evidence type="ECO:0000313" key="4">
    <source>
        <dbReference type="EMBL" id="KAL0430893.1"/>
    </source>
</evidence>
<protein>
    <recommendedName>
        <fullName evidence="3">CCHC-type domain-containing protein</fullName>
    </recommendedName>
</protein>
<evidence type="ECO:0000259" key="3">
    <source>
        <dbReference type="PROSITE" id="PS50158"/>
    </source>
</evidence>
<dbReference type="AlphaFoldDB" id="A0AAW2VNT5"/>
<proteinExistence type="predicted"/>
<evidence type="ECO:0000256" key="1">
    <source>
        <dbReference type="PROSITE-ProRule" id="PRU00047"/>
    </source>
</evidence>
<reference evidence="4" key="2">
    <citation type="journal article" date="2024" name="Plant">
        <title>Genomic evolution and insights into agronomic trait innovations of Sesamum species.</title>
        <authorList>
            <person name="Miao H."/>
            <person name="Wang L."/>
            <person name="Qu L."/>
            <person name="Liu H."/>
            <person name="Sun Y."/>
            <person name="Le M."/>
            <person name="Wang Q."/>
            <person name="Wei S."/>
            <person name="Zheng Y."/>
            <person name="Lin W."/>
            <person name="Duan Y."/>
            <person name="Cao H."/>
            <person name="Xiong S."/>
            <person name="Wang X."/>
            <person name="Wei L."/>
            <person name="Li C."/>
            <person name="Ma Q."/>
            <person name="Ju M."/>
            <person name="Zhao R."/>
            <person name="Li G."/>
            <person name="Mu C."/>
            <person name="Tian Q."/>
            <person name="Mei H."/>
            <person name="Zhang T."/>
            <person name="Gao T."/>
            <person name="Zhang H."/>
        </authorList>
    </citation>
    <scope>NUCLEOTIDE SEQUENCE</scope>
    <source>
        <strain evidence="4">G02</strain>
    </source>
</reference>
<keyword evidence="1" id="KW-0863">Zinc-finger</keyword>
<dbReference type="InterPro" id="IPR001878">
    <property type="entry name" value="Znf_CCHC"/>
</dbReference>
<accession>A0AAW2VNT5</accession>
<evidence type="ECO:0000256" key="2">
    <source>
        <dbReference type="SAM" id="MobiDB-lite"/>
    </source>
</evidence>
<reference evidence="4" key="1">
    <citation type="submission" date="2020-06" db="EMBL/GenBank/DDBJ databases">
        <authorList>
            <person name="Li T."/>
            <person name="Hu X."/>
            <person name="Zhang T."/>
            <person name="Song X."/>
            <person name="Zhang H."/>
            <person name="Dai N."/>
            <person name="Sheng W."/>
            <person name="Hou X."/>
            <person name="Wei L."/>
        </authorList>
    </citation>
    <scope>NUCLEOTIDE SEQUENCE</scope>
    <source>
        <strain evidence="4">G02</strain>
        <tissue evidence="4">Leaf</tissue>
    </source>
</reference>
<dbReference type="GO" id="GO:0008270">
    <property type="term" value="F:zinc ion binding"/>
    <property type="evidence" value="ECO:0007669"/>
    <property type="project" value="UniProtKB-KW"/>
</dbReference>
<sequence>MEENVNPVIQSTRRTVRFVARRMSFLKDKLKDWCYQASIQKNMKRLRGTIKRTPHYCDNNNFPTIIGESSEPRKRKKQNSDSYSRSSRRRSFRRRSWWFRSKARTYKSGQRTGPTRASSQGSRRAHTRANECFKDCNCWTCGAKDHISPDCPQKHSELCKFEATNDILDAVYYDDLVPIYQFEDIPSDESICEEEIETNWDGSSTESE</sequence>
<gene>
    <name evidence="4" type="ORF">Sradi_0715300</name>
</gene>
<dbReference type="GO" id="GO:0003676">
    <property type="term" value="F:nucleic acid binding"/>
    <property type="evidence" value="ECO:0007669"/>
    <property type="project" value="InterPro"/>
</dbReference>
<keyword evidence="1" id="KW-0862">Zinc</keyword>
<feature type="domain" description="CCHC-type" evidence="3">
    <location>
        <begin position="138"/>
        <end position="153"/>
    </location>
</feature>